<name>A0A316R261_9BACT</name>
<dbReference type="EMBL" id="DNWC01000013">
    <property type="protein sequence ID" value="HBJ07511.1"/>
    <property type="molecule type" value="Genomic_DNA"/>
</dbReference>
<organism evidence="1 2">
    <name type="scientific">Coprobacter fastidiosus</name>
    <dbReference type="NCBI Taxonomy" id="1099853"/>
    <lineage>
        <taxon>Bacteria</taxon>
        <taxon>Pseudomonadati</taxon>
        <taxon>Bacteroidota</taxon>
        <taxon>Bacteroidia</taxon>
        <taxon>Bacteroidales</taxon>
        <taxon>Barnesiellaceae</taxon>
        <taxon>Coprobacter</taxon>
    </lineage>
</organism>
<dbReference type="Proteomes" id="UP000262954">
    <property type="component" value="Unassembled WGS sequence"/>
</dbReference>
<accession>A0A316R261</accession>
<reference evidence="1 2" key="1">
    <citation type="journal article" date="2018" name="Nat. Biotechnol.">
        <title>A standardized bacterial taxonomy based on genome phylogeny substantially revises the tree of life.</title>
        <authorList>
            <person name="Parks D.H."/>
            <person name="Chuvochina M."/>
            <person name="Waite D.W."/>
            <person name="Rinke C."/>
            <person name="Skarshewski A."/>
            <person name="Chaumeil P.A."/>
            <person name="Hugenholtz P."/>
        </authorList>
    </citation>
    <scope>NUCLEOTIDE SEQUENCE [LARGE SCALE GENOMIC DNA]</scope>
    <source>
        <strain evidence="1">UBA11482</strain>
    </source>
</reference>
<comment type="caution">
    <text evidence="1">The sequence shown here is derived from an EMBL/GenBank/DDBJ whole genome shotgun (WGS) entry which is preliminary data.</text>
</comment>
<sequence>MKKKMKFTQEDYLKANRKASREEEIEKHGRPVSFNRIHVSKKVYNRKRIKAGDKNLPYLFERAA</sequence>
<proteinExistence type="predicted"/>
<dbReference type="AlphaFoldDB" id="A0A316R261"/>
<evidence type="ECO:0000313" key="2">
    <source>
        <dbReference type="Proteomes" id="UP000262954"/>
    </source>
</evidence>
<dbReference type="RefSeq" id="WP_022390417.1">
    <property type="nucleotide sequence ID" value="NZ_CAUBCP010000116.1"/>
</dbReference>
<protein>
    <submittedName>
        <fullName evidence="1">Uncharacterized protein</fullName>
    </submittedName>
</protein>
<gene>
    <name evidence="1" type="ORF">DDY73_00760</name>
</gene>
<evidence type="ECO:0000313" key="1">
    <source>
        <dbReference type="EMBL" id="HBJ07511.1"/>
    </source>
</evidence>